<keyword evidence="4" id="KW-0804">Transcription</keyword>
<dbReference type="SUPFAM" id="SSF100950">
    <property type="entry name" value="NagB/RpiA/CoA transferase-like"/>
    <property type="match status" value="1"/>
</dbReference>
<sequence>MSELAQQIKAKTAPVATDPNVDLAARAAWLSYIGGLNQAQIAARLGVSKIKVHRLINLAQRLGMVKAHVENVPQACIALENILMDRFDLSSAMVVPDLIEDCDNTDRDYTAIGAAGARFLQTCLENKATKSIGIGKGRTLTSAIKQLGKIDRKDVETYSIAGSLYRSFAANPYDVVLQLSRHIGGRGYFLPVPYIATNAAEKKQFQSQNFVQELLAKAQNADLFVIGLGALHEGSHVVSTGMISESERLELVAKGAVSDLLGSFIDIDGNMVDVPVNQLMLGLHYSDLKAKQVLALAGGSDKAEAILAALRAGVISDLITDEAAANAMVKLLNE</sequence>
<dbReference type="Gene3D" id="3.40.50.1360">
    <property type="match status" value="1"/>
</dbReference>
<evidence type="ECO:0000259" key="5">
    <source>
        <dbReference type="Pfam" id="PF04198"/>
    </source>
</evidence>
<comment type="caution">
    <text evidence="6">The sequence shown here is derived from an EMBL/GenBank/DDBJ whole genome shotgun (WGS) entry which is preliminary data.</text>
</comment>
<dbReference type="GO" id="GO:0030246">
    <property type="term" value="F:carbohydrate binding"/>
    <property type="evidence" value="ECO:0007669"/>
    <property type="project" value="InterPro"/>
</dbReference>
<dbReference type="Gene3D" id="1.10.10.10">
    <property type="entry name" value="Winged helix-like DNA-binding domain superfamily/Winged helix DNA-binding domain"/>
    <property type="match status" value="1"/>
</dbReference>
<dbReference type="InterPro" id="IPR007324">
    <property type="entry name" value="Sugar-bd_dom_put"/>
</dbReference>
<comment type="similarity">
    <text evidence="1">Belongs to the SorC transcriptional regulatory family.</text>
</comment>
<keyword evidence="2" id="KW-0805">Transcription regulation</keyword>
<evidence type="ECO:0000256" key="4">
    <source>
        <dbReference type="ARBA" id="ARBA00023163"/>
    </source>
</evidence>
<name>A0A2A4YVZ3_9PROT</name>
<evidence type="ECO:0000256" key="3">
    <source>
        <dbReference type="ARBA" id="ARBA00023125"/>
    </source>
</evidence>
<protein>
    <submittedName>
        <fullName evidence="6">Transcriptional regulator</fullName>
    </submittedName>
</protein>
<dbReference type="PANTHER" id="PTHR34294">
    <property type="entry name" value="TRANSCRIPTIONAL REGULATOR-RELATED"/>
    <property type="match status" value="1"/>
</dbReference>
<dbReference type="InterPro" id="IPR037171">
    <property type="entry name" value="NagB/RpiA_transferase-like"/>
</dbReference>
<accession>A0A2A4YVZ3</accession>
<gene>
    <name evidence="6" type="ORF">COB13_13545</name>
</gene>
<evidence type="ECO:0000256" key="1">
    <source>
        <dbReference type="ARBA" id="ARBA00010466"/>
    </source>
</evidence>
<dbReference type="PANTHER" id="PTHR34294:SF1">
    <property type="entry name" value="TRANSCRIPTIONAL REGULATOR LSRR"/>
    <property type="match status" value="1"/>
</dbReference>
<keyword evidence="3" id="KW-0238">DNA-binding</keyword>
<evidence type="ECO:0000256" key="2">
    <source>
        <dbReference type="ARBA" id="ARBA00023015"/>
    </source>
</evidence>
<feature type="domain" description="Sugar-binding" evidence="5">
    <location>
        <begin position="75"/>
        <end position="329"/>
    </location>
</feature>
<reference evidence="6" key="2">
    <citation type="journal article" date="2018" name="ISME J.">
        <title>A dynamic microbial community with high functional redundancy inhabits the cold, oxic subseafloor aquifer.</title>
        <authorList>
            <person name="Tully B.J."/>
            <person name="Wheat C.G."/>
            <person name="Glazer B.T."/>
            <person name="Huber J.A."/>
        </authorList>
    </citation>
    <scope>NUCLEOTIDE SEQUENCE</scope>
    <source>
        <strain evidence="6">NORP83</strain>
    </source>
</reference>
<dbReference type="InterPro" id="IPR036388">
    <property type="entry name" value="WH-like_DNA-bd_sf"/>
</dbReference>
<dbReference type="AlphaFoldDB" id="A0A2A4YVZ3"/>
<reference key="1">
    <citation type="submission" date="2017-08" db="EMBL/GenBank/DDBJ databases">
        <title>A dynamic microbial community with high functional redundancy inhabits the cold, oxic subseafloor aquifer.</title>
        <authorList>
            <person name="Tully B.J."/>
            <person name="Wheat C.G."/>
            <person name="Glazer B.T."/>
            <person name="Huber J.A."/>
        </authorList>
    </citation>
    <scope>NUCLEOTIDE SEQUENCE [LARGE SCALE GENOMIC DNA]</scope>
</reference>
<organism evidence="6">
    <name type="scientific">OCS116 cluster bacterium</name>
    <dbReference type="NCBI Taxonomy" id="2030921"/>
    <lineage>
        <taxon>Bacteria</taxon>
        <taxon>Pseudomonadati</taxon>
        <taxon>Pseudomonadota</taxon>
        <taxon>Alphaproteobacteria</taxon>
        <taxon>OCS116 cluster</taxon>
    </lineage>
</organism>
<dbReference type="EMBL" id="NVUS01000021">
    <property type="protein sequence ID" value="PCI98465.1"/>
    <property type="molecule type" value="Genomic_DNA"/>
</dbReference>
<dbReference type="GO" id="GO:0003677">
    <property type="term" value="F:DNA binding"/>
    <property type="evidence" value="ECO:0007669"/>
    <property type="project" value="UniProtKB-KW"/>
</dbReference>
<proteinExistence type="inferred from homology"/>
<dbReference type="InterPro" id="IPR051054">
    <property type="entry name" value="SorC_transcr_regulators"/>
</dbReference>
<dbReference type="Pfam" id="PF04198">
    <property type="entry name" value="Sugar-bind"/>
    <property type="match status" value="1"/>
</dbReference>
<evidence type="ECO:0000313" key="6">
    <source>
        <dbReference type="EMBL" id="PCI98465.1"/>
    </source>
</evidence>